<feature type="transmembrane region" description="Helical" evidence="5">
    <location>
        <begin position="197"/>
        <end position="221"/>
    </location>
</feature>
<keyword evidence="2 5" id="KW-0812">Transmembrane</keyword>
<feature type="transmembrane region" description="Helical" evidence="5">
    <location>
        <begin position="432"/>
        <end position="453"/>
    </location>
</feature>
<feature type="transmembrane region" description="Helical" evidence="5">
    <location>
        <begin position="282"/>
        <end position="300"/>
    </location>
</feature>
<comment type="caution">
    <text evidence="6">The sequence shown here is derived from an EMBL/GenBank/DDBJ whole genome shotgun (WGS) entry which is preliminary data.</text>
</comment>
<sequence>MQTSKPAGRGRLRREMSYVDLSFAGLGAIIGSGWLFGVLYAANYAGPAAILAWIIAAVIVIFIALVYAELSGMLPEAGGITRFPHFTHGSLAGFIMSWGAFLGYAAVPAIEAEAVVQYAEHYITSFQNNSALDFVVEAIILLVFYAINIYGVKVFAKINSVVTFLKFITPTLTIIVILFVAKHWGNYTATTAHGSGFMPYGTAGIFIAVSSGGIIFSLLGFRQAVDLAGEAKNPQRDVPRAILTAILLGALVYTLVQVVFIAALPPNAIAKGWAALAYTSPFAQVATIIGLGWLASILYADAVLSPSGTGLVYLSSGGRVVLGSARNNYLGNKFRSISERFGVPIWAMSITVLFAIIFLLPFPSWQSLVGVISSATAFTYVMGPVSLAVFRKYHNDKHRPFRLQGAKAFGMLAFIGGTLIIYWSGWAVDWKLVVGILGGAVIYLVASWLGAPVQKITSEDWRSGIWLPVYLIAMLAIAYLGAARFGSPFNHNKGLIHYPFDIVVDIIIAIVFYTWAVASGRNSPETELAFENAAEVRRSTQGGDEVRLAD</sequence>
<feature type="transmembrane region" description="Helical" evidence="5">
    <location>
        <begin position="495"/>
        <end position="518"/>
    </location>
</feature>
<dbReference type="PIRSF" id="PIRSF006060">
    <property type="entry name" value="AA_transporter"/>
    <property type="match status" value="1"/>
</dbReference>
<protein>
    <submittedName>
        <fullName evidence="6">APC family permease</fullName>
    </submittedName>
</protein>
<dbReference type="PANTHER" id="PTHR47547:SF1">
    <property type="entry name" value="ASPARTATE-PROTON SYMPORTER"/>
    <property type="match status" value="1"/>
</dbReference>
<reference evidence="6 7" key="1">
    <citation type="submission" date="2024-07" db="EMBL/GenBank/DDBJ databases">
        <title>Draft Genome Sequence of Ferrimicrobium acidiphilum Strain YE2023, Isolated from a Pulp of Bioleach Reactor.</title>
        <authorList>
            <person name="Elkina Y.A."/>
            <person name="Bulaeva A.G."/>
            <person name="Beletsky A.V."/>
            <person name="Mardanov A.V."/>
        </authorList>
    </citation>
    <scope>NUCLEOTIDE SEQUENCE [LARGE SCALE GENOMIC DNA]</scope>
    <source>
        <strain evidence="6 7">YE2023</strain>
    </source>
</reference>
<feature type="transmembrane region" description="Helical" evidence="5">
    <location>
        <begin position="343"/>
        <end position="362"/>
    </location>
</feature>
<name>A0ABV3Y3W1_9ACTN</name>
<feature type="transmembrane region" description="Helical" evidence="5">
    <location>
        <begin position="241"/>
        <end position="262"/>
    </location>
</feature>
<feature type="transmembrane region" description="Helical" evidence="5">
    <location>
        <begin position="91"/>
        <end position="110"/>
    </location>
</feature>
<gene>
    <name evidence="6" type="ORF">AB6A68_10345</name>
</gene>
<keyword evidence="4 5" id="KW-0472">Membrane</keyword>
<dbReference type="Gene3D" id="1.20.1740.10">
    <property type="entry name" value="Amino acid/polyamine transporter I"/>
    <property type="match status" value="1"/>
</dbReference>
<keyword evidence="3 5" id="KW-1133">Transmembrane helix</keyword>
<dbReference type="Proteomes" id="UP001560267">
    <property type="component" value="Unassembled WGS sequence"/>
</dbReference>
<dbReference type="RefSeq" id="WP_298404323.1">
    <property type="nucleotide sequence ID" value="NZ_JBFSHR010000041.1"/>
</dbReference>
<dbReference type="InterPro" id="IPR002293">
    <property type="entry name" value="AA/rel_permease1"/>
</dbReference>
<evidence type="ECO:0000256" key="3">
    <source>
        <dbReference type="ARBA" id="ARBA00022989"/>
    </source>
</evidence>
<feature type="transmembrane region" description="Helical" evidence="5">
    <location>
        <begin position="409"/>
        <end position="426"/>
    </location>
</feature>
<dbReference type="Pfam" id="PF13520">
    <property type="entry name" value="AA_permease_2"/>
    <property type="match status" value="1"/>
</dbReference>
<accession>A0ABV3Y3W1</accession>
<evidence type="ECO:0000256" key="5">
    <source>
        <dbReference type="SAM" id="Phobius"/>
    </source>
</evidence>
<keyword evidence="7" id="KW-1185">Reference proteome</keyword>
<feature type="transmembrane region" description="Helical" evidence="5">
    <location>
        <begin position="21"/>
        <end position="42"/>
    </location>
</feature>
<feature type="transmembrane region" description="Helical" evidence="5">
    <location>
        <begin position="130"/>
        <end position="152"/>
    </location>
</feature>
<dbReference type="PANTHER" id="PTHR47547">
    <property type="match status" value="1"/>
</dbReference>
<evidence type="ECO:0000256" key="1">
    <source>
        <dbReference type="ARBA" id="ARBA00004141"/>
    </source>
</evidence>
<evidence type="ECO:0000256" key="2">
    <source>
        <dbReference type="ARBA" id="ARBA00022692"/>
    </source>
</evidence>
<dbReference type="EMBL" id="JBFSHR010000041">
    <property type="protein sequence ID" value="MEX6430227.1"/>
    <property type="molecule type" value="Genomic_DNA"/>
</dbReference>
<evidence type="ECO:0000313" key="6">
    <source>
        <dbReference type="EMBL" id="MEX6430227.1"/>
    </source>
</evidence>
<feature type="transmembrane region" description="Helical" evidence="5">
    <location>
        <begin position="368"/>
        <end position="389"/>
    </location>
</feature>
<feature type="transmembrane region" description="Helical" evidence="5">
    <location>
        <begin position="48"/>
        <end position="70"/>
    </location>
</feature>
<comment type="subcellular location">
    <subcellularLocation>
        <location evidence="1">Membrane</location>
        <topology evidence="1">Multi-pass membrane protein</topology>
    </subcellularLocation>
</comment>
<evidence type="ECO:0000256" key="4">
    <source>
        <dbReference type="ARBA" id="ARBA00023136"/>
    </source>
</evidence>
<organism evidence="6 7">
    <name type="scientific">Ferrimicrobium acidiphilum</name>
    <dbReference type="NCBI Taxonomy" id="121039"/>
    <lineage>
        <taxon>Bacteria</taxon>
        <taxon>Bacillati</taxon>
        <taxon>Actinomycetota</taxon>
        <taxon>Acidimicrobiia</taxon>
        <taxon>Acidimicrobiales</taxon>
        <taxon>Acidimicrobiaceae</taxon>
        <taxon>Ferrimicrobium</taxon>
    </lineage>
</organism>
<proteinExistence type="predicted"/>
<feature type="transmembrane region" description="Helical" evidence="5">
    <location>
        <begin position="164"/>
        <end position="185"/>
    </location>
</feature>
<feature type="transmembrane region" description="Helical" evidence="5">
    <location>
        <begin position="465"/>
        <end position="483"/>
    </location>
</feature>
<evidence type="ECO:0000313" key="7">
    <source>
        <dbReference type="Proteomes" id="UP001560267"/>
    </source>
</evidence>
<dbReference type="InterPro" id="IPR052962">
    <property type="entry name" value="AA_Transporter_AGT"/>
</dbReference>